<reference evidence="1" key="1">
    <citation type="submission" date="2022-02" db="EMBL/GenBank/DDBJ databases">
        <title>Plant Genome Project.</title>
        <authorList>
            <person name="Zhang R.-G."/>
        </authorList>
    </citation>
    <scope>NUCLEOTIDE SEQUENCE</scope>
    <source>
        <strain evidence="1">AT1</strain>
    </source>
</reference>
<evidence type="ECO:0000313" key="2">
    <source>
        <dbReference type="Proteomes" id="UP001062846"/>
    </source>
</evidence>
<name>A0ACC0P3N4_RHOML</name>
<protein>
    <submittedName>
        <fullName evidence="1">Uncharacterized protein</fullName>
    </submittedName>
</protein>
<evidence type="ECO:0000313" key="1">
    <source>
        <dbReference type="EMBL" id="KAI8559814.1"/>
    </source>
</evidence>
<organism evidence="1 2">
    <name type="scientific">Rhododendron molle</name>
    <name type="common">Chinese azalea</name>
    <name type="synonym">Azalea mollis</name>
    <dbReference type="NCBI Taxonomy" id="49168"/>
    <lineage>
        <taxon>Eukaryota</taxon>
        <taxon>Viridiplantae</taxon>
        <taxon>Streptophyta</taxon>
        <taxon>Embryophyta</taxon>
        <taxon>Tracheophyta</taxon>
        <taxon>Spermatophyta</taxon>
        <taxon>Magnoliopsida</taxon>
        <taxon>eudicotyledons</taxon>
        <taxon>Gunneridae</taxon>
        <taxon>Pentapetalae</taxon>
        <taxon>asterids</taxon>
        <taxon>Ericales</taxon>
        <taxon>Ericaceae</taxon>
        <taxon>Ericoideae</taxon>
        <taxon>Rhodoreae</taxon>
        <taxon>Rhododendron</taxon>
    </lineage>
</organism>
<comment type="caution">
    <text evidence="1">The sequence shown here is derived from an EMBL/GenBank/DDBJ whole genome shotgun (WGS) entry which is preliminary data.</text>
</comment>
<gene>
    <name evidence="1" type="ORF">RHMOL_Rhmol04G0204000</name>
</gene>
<proteinExistence type="predicted"/>
<sequence length="188" mass="19054">MAEGNGNGGGGEVVDQPKDRGEPIAVEERDQRPLETVTGTSIDAMNGGDGNQGRDEEAAGGGEHRAMKIEPRVTDQAGVVGPRIEPLDPSTAARGSVATNGGSGDAGSGGDPHAPKLDARVMDEVWIVGPNVEPEGSSSVAEGSPVVDRGSKGAKDSGVDVNDTGPSEFQPKDSDKGNGVAVEEERTT</sequence>
<dbReference type="Proteomes" id="UP001062846">
    <property type="component" value="Chromosome 4"/>
</dbReference>
<accession>A0ACC0P3N4</accession>
<dbReference type="EMBL" id="CM046391">
    <property type="protein sequence ID" value="KAI8559814.1"/>
    <property type="molecule type" value="Genomic_DNA"/>
</dbReference>
<keyword evidence="2" id="KW-1185">Reference proteome</keyword>